<dbReference type="GO" id="GO:0004601">
    <property type="term" value="F:peroxidase activity"/>
    <property type="evidence" value="ECO:0007669"/>
    <property type="project" value="InterPro"/>
</dbReference>
<accession>A0A3N4J8V4</accession>
<sequence>MTLPTQWQTTDTYHTNGITTLAEASLAYPKVVGFLLDISSPIVTAGVVFAGNPIMTSWSSGLPPLLSLLDLLLPIMFSKPKGLRNNHNRLEGDSSGNIQKEPLREFQGNNPNFVNPPISGILLSNAGTILPPSSSGNRPAEFPDQSPGGVLTINPGWEKIPDNWYRCAEDGCLFANANIDLAKVFVMQPSLATVGGNTGTVNSYVGINLQNLTGGTFTTESLKNPTGLPFLIFRSSPALFPDILGFIYNLLVLPLNLLNTYFWGAGASPANCPAMVQFDKTQFNQFPG</sequence>
<evidence type="ECO:0000313" key="2">
    <source>
        <dbReference type="Proteomes" id="UP000276215"/>
    </source>
</evidence>
<proteinExistence type="predicted"/>
<dbReference type="Proteomes" id="UP000276215">
    <property type="component" value="Unassembled WGS sequence"/>
</dbReference>
<dbReference type="EMBL" id="ML120435">
    <property type="protein sequence ID" value="RPA94625.1"/>
    <property type="molecule type" value="Genomic_DNA"/>
</dbReference>
<organism evidence="1 2">
    <name type="scientific">Choiromyces venosus 120613-1</name>
    <dbReference type="NCBI Taxonomy" id="1336337"/>
    <lineage>
        <taxon>Eukaryota</taxon>
        <taxon>Fungi</taxon>
        <taxon>Dikarya</taxon>
        <taxon>Ascomycota</taxon>
        <taxon>Pezizomycotina</taxon>
        <taxon>Pezizomycetes</taxon>
        <taxon>Pezizales</taxon>
        <taxon>Tuberaceae</taxon>
        <taxon>Choiromyces</taxon>
    </lineage>
</organism>
<gene>
    <name evidence="1" type="ORF">L873DRAFT_1846532</name>
</gene>
<protein>
    <recommendedName>
        <fullName evidence="3">Heme haloperoxidase family profile domain-containing protein</fullName>
    </recommendedName>
</protein>
<evidence type="ECO:0008006" key="3">
    <source>
        <dbReference type="Google" id="ProtNLM"/>
    </source>
</evidence>
<keyword evidence="2" id="KW-1185">Reference proteome</keyword>
<dbReference type="Gene3D" id="1.10.489.10">
    <property type="entry name" value="Chloroperoxidase-like"/>
    <property type="match status" value="2"/>
</dbReference>
<name>A0A3N4J8V4_9PEZI</name>
<dbReference type="OrthoDB" id="407298at2759"/>
<evidence type="ECO:0000313" key="1">
    <source>
        <dbReference type="EMBL" id="RPA94625.1"/>
    </source>
</evidence>
<dbReference type="AlphaFoldDB" id="A0A3N4J8V4"/>
<dbReference type="InterPro" id="IPR036851">
    <property type="entry name" value="Chloroperoxidase-like_sf"/>
</dbReference>
<reference evidence="1 2" key="1">
    <citation type="journal article" date="2018" name="Nat. Ecol. Evol.">
        <title>Pezizomycetes genomes reveal the molecular basis of ectomycorrhizal truffle lifestyle.</title>
        <authorList>
            <person name="Murat C."/>
            <person name="Payen T."/>
            <person name="Noel B."/>
            <person name="Kuo A."/>
            <person name="Morin E."/>
            <person name="Chen J."/>
            <person name="Kohler A."/>
            <person name="Krizsan K."/>
            <person name="Balestrini R."/>
            <person name="Da Silva C."/>
            <person name="Montanini B."/>
            <person name="Hainaut M."/>
            <person name="Levati E."/>
            <person name="Barry K.W."/>
            <person name="Belfiori B."/>
            <person name="Cichocki N."/>
            <person name="Clum A."/>
            <person name="Dockter R.B."/>
            <person name="Fauchery L."/>
            <person name="Guy J."/>
            <person name="Iotti M."/>
            <person name="Le Tacon F."/>
            <person name="Lindquist E.A."/>
            <person name="Lipzen A."/>
            <person name="Malagnac F."/>
            <person name="Mello A."/>
            <person name="Molinier V."/>
            <person name="Miyauchi S."/>
            <person name="Poulain J."/>
            <person name="Riccioni C."/>
            <person name="Rubini A."/>
            <person name="Sitrit Y."/>
            <person name="Splivallo R."/>
            <person name="Traeger S."/>
            <person name="Wang M."/>
            <person name="Zifcakova L."/>
            <person name="Wipf D."/>
            <person name="Zambonelli A."/>
            <person name="Paolocci F."/>
            <person name="Nowrousian M."/>
            <person name="Ottonello S."/>
            <person name="Baldrian P."/>
            <person name="Spatafora J.W."/>
            <person name="Henrissat B."/>
            <person name="Nagy L.G."/>
            <person name="Aury J.M."/>
            <person name="Wincker P."/>
            <person name="Grigoriev I.V."/>
            <person name="Bonfante P."/>
            <person name="Martin F.M."/>
        </authorList>
    </citation>
    <scope>NUCLEOTIDE SEQUENCE [LARGE SCALE GENOMIC DNA]</scope>
    <source>
        <strain evidence="1 2">120613-1</strain>
    </source>
</reference>